<gene>
    <name evidence="3" type="ORF">TPSB3V08_LOCUS13370</name>
</gene>
<dbReference type="Gene3D" id="2.30.30.140">
    <property type="match status" value="2"/>
</dbReference>
<feature type="repeat" description="MBT" evidence="2">
    <location>
        <begin position="47"/>
        <end position="147"/>
    </location>
</feature>
<dbReference type="PANTHER" id="PTHR12247">
    <property type="entry name" value="POLYCOMB GROUP PROTEIN"/>
    <property type="match status" value="1"/>
</dbReference>
<reference evidence="3" key="1">
    <citation type="submission" date="2020-11" db="EMBL/GenBank/DDBJ databases">
        <authorList>
            <person name="Tran Van P."/>
        </authorList>
    </citation>
    <scope>NUCLEOTIDE SEQUENCE</scope>
</reference>
<sequence length="156" mass="17897">MRLHFDGYPDNHDFWVNADSMDIFPAGWCEKNNHKLQPPKGYMPSSFNWGSYLKMSRSQAAPRNLFANKTGSSICPNAFRLGMKLEAVDRKNSSMVCVATVSDLIDSRILVHFDSWDKMYDYWADPTSPYIHPVGWCKEHGHKLTPPHSECNLSRT</sequence>
<evidence type="ECO:0000256" key="1">
    <source>
        <dbReference type="ARBA" id="ARBA00022737"/>
    </source>
</evidence>
<dbReference type="GO" id="GO:0005634">
    <property type="term" value="C:nucleus"/>
    <property type="evidence" value="ECO:0007669"/>
    <property type="project" value="InterPro"/>
</dbReference>
<dbReference type="GO" id="GO:0003682">
    <property type="term" value="F:chromatin binding"/>
    <property type="evidence" value="ECO:0007669"/>
    <property type="project" value="TreeGrafter"/>
</dbReference>
<dbReference type="Pfam" id="PF02820">
    <property type="entry name" value="MBT"/>
    <property type="match status" value="2"/>
</dbReference>
<dbReference type="EMBL" id="OD025263">
    <property type="protein sequence ID" value="CAD7419955.1"/>
    <property type="molecule type" value="Genomic_DNA"/>
</dbReference>
<dbReference type="SUPFAM" id="SSF63748">
    <property type="entry name" value="Tudor/PWWP/MBT"/>
    <property type="match status" value="2"/>
</dbReference>
<keyword evidence="1" id="KW-0677">Repeat</keyword>
<accession>A0A7R9HFA4</accession>
<protein>
    <submittedName>
        <fullName evidence="3">Uncharacterized protein</fullName>
    </submittedName>
</protein>
<feature type="repeat" description="MBT" evidence="2">
    <location>
        <begin position="1"/>
        <end position="39"/>
    </location>
</feature>
<dbReference type="AlphaFoldDB" id="A0A7R9HFA4"/>
<evidence type="ECO:0000313" key="3">
    <source>
        <dbReference type="EMBL" id="CAD7419955.1"/>
    </source>
</evidence>
<dbReference type="CDD" id="cd20102">
    <property type="entry name" value="MBT_L3MBTL1-like_rpt2"/>
    <property type="match status" value="1"/>
</dbReference>
<dbReference type="InterPro" id="IPR004092">
    <property type="entry name" value="Mbt"/>
</dbReference>
<dbReference type="GO" id="GO:0045892">
    <property type="term" value="P:negative regulation of DNA-templated transcription"/>
    <property type="evidence" value="ECO:0007669"/>
    <property type="project" value="TreeGrafter"/>
</dbReference>
<dbReference type="InterPro" id="IPR050548">
    <property type="entry name" value="PcG_chromatin_remod_factors"/>
</dbReference>
<organism evidence="3">
    <name type="scientific">Timema poppense</name>
    <name type="common">Walking stick</name>
    <dbReference type="NCBI Taxonomy" id="170557"/>
    <lineage>
        <taxon>Eukaryota</taxon>
        <taxon>Metazoa</taxon>
        <taxon>Ecdysozoa</taxon>
        <taxon>Arthropoda</taxon>
        <taxon>Hexapoda</taxon>
        <taxon>Insecta</taxon>
        <taxon>Pterygota</taxon>
        <taxon>Neoptera</taxon>
        <taxon>Polyneoptera</taxon>
        <taxon>Phasmatodea</taxon>
        <taxon>Timematodea</taxon>
        <taxon>Timematoidea</taxon>
        <taxon>Timematidae</taxon>
        <taxon>Timema</taxon>
    </lineage>
</organism>
<dbReference type="PROSITE" id="PS51079">
    <property type="entry name" value="MBT"/>
    <property type="match status" value="2"/>
</dbReference>
<name>A0A7R9HFA4_TIMPO</name>
<dbReference type="PANTHER" id="PTHR12247:SF131">
    <property type="entry name" value="LD05287P"/>
    <property type="match status" value="1"/>
</dbReference>
<dbReference type="SMART" id="SM00561">
    <property type="entry name" value="MBT"/>
    <property type="match status" value="1"/>
</dbReference>
<evidence type="ECO:0000256" key="2">
    <source>
        <dbReference type="PROSITE-ProRule" id="PRU00459"/>
    </source>
</evidence>
<proteinExistence type="predicted"/>
<dbReference type="GO" id="GO:0042393">
    <property type="term" value="F:histone binding"/>
    <property type="evidence" value="ECO:0007669"/>
    <property type="project" value="TreeGrafter"/>
</dbReference>